<gene>
    <name evidence="1" type="ORF">GCM10009744_27030</name>
</gene>
<name>A0ABP4RBN8_9ACTN</name>
<keyword evidence="2" id="KW-1185">Reference proteome</keyword>
<reference evidence="2" key="1">
    <citation type="journal article" date="2019" name="Int. J. Syst. Evol. Microbiol.">
        <title>The Global Catalogue of Microorganisms (GCM) 10K type strain sequencing project: providing services to taxonomists for standard genome sequencing and annotation.</title>
        <authorList>
            <consortium name="The Broad Institute Genomics Platform"/>
            <consortium name="The Broad Institute Genome Sequencing Center for Infectious Disease"/>
            <person name="Wu L."/>
            <person name="Ma J."/>
        </authorList>
    </citation>
    <scope>NUCLEOTIDE SEQUENCE [LARGE SCALE GENOMIC DNA]</scope>
    <source>
        <strain evidence="2">JCM 14306</strain>
    </source>
</reference>
<evidence type="ECO:0000313" key="2">
    <source>
        <dbReference type="Proteomes" id="UP001501319"/>
    </source>
</evidence>
<dbReference type="EMBL" id="BAAANE010000004">
    <property type="protein sequence ID" value="GAA1636551.1"/>
    <property type="molecule type" value="Genomic_DNA"/>
</dbReference>
<accession>A0ABP4RBN8</accession>
<evidence type="ECO:0000313" key="1">
    <source>
        <dbReference type="EMBL" id="GAA1636551.1"/>
    </source>
</evidence>
<organism evidence="1 2">
    <name type="scientific">Kribbella alba</name>
    <dbReference type="NCBI Taxonomy" id="190197"/>
    <lineage>
        <taxon>Bacteria</taxon>
        <taxon>Bacillati</taxon>
        <taxon>Actinomycetota</taxon>
        <taxon>Actinomycetes</taxon>
        <taxon>Propionibacteriales</taxon>
        <taxon>Kribbellaceae</taxon>
        <taxon>Kribbella</taxon>
    </lineage>
</organism>
<dbReference type="Proteomes" id="UP001501319">
    <property type="component" value="Unassembled WGS sequence"/>
</dbReference>
<dbReference type="RefSeq" id="WP_344111547.1">
    <property type="nucleotide sequence ID" value="NZ_BAAANE010000004.1"/>
</dbReference>
<sequence>MDEASRRCRLRYPQYKASLVGGSWQSGRTVAYDYGRGQQEKSCTIPGGDKPSERLDADAKREPIPITPAGQLRNCSVQFWVNLSGWRVVASETAPGLGATLIAVSPSRRNAVVCNLGPEFGETATPFGPEPGFVSADSSARRDKVDQYFATTGNRVCSPGKSCQGWHYLSQGRVASNIAKIRIEPIGGGLIHDIKVTDGWYTLSWLNGDPKARPDAKITAYDKNGKVLKSVTT</sequence>
<comment type="caution">
    <text evidence="1">The sequence shown here is derived from an EMBL/GenBank/DDBJ whole genome shotgun (WGS) entry which is preliminary data.</text>
</comment>
<proteinExistence type="predicted"/>
<protein>
    <submittedName>
        <fullName evidence="1">Uncharacterized protein</fullName>
    </submittedName>
</protein>